<gene>
    <name evidence="2" type="ORF">DLM85_20600</name>
</gene>
<dbReference type="AlphaFoldDB" id="A0A328BDK8"/>
<dbReference type="EMBL" id="QHKM01000008">
    <property type="protein sequence ID" value="RAK63946.1"/>
    <property type="molecule type" value="Genomic_DNA"/>
</dbReference>
<evidence type="ECO:0000313" key="2">
    <source>
        <dbReference type="EMBL" id="RAK63946.1"/>
    </source>
</evidence>
<name>A0A328BDK8_9BACT</name>
<keyword evidence="1" id="KW-0732">Signal</keyword>
<dbReference type="RefSeq" id="WP_111480064.1">
    <property type="nucleotide sequence ID" value="NZ_QHKM01000008.1"/>
</dbReference>
<proteinExistence type="predicted"/>
<reference evidence="3" key="1">
    <citation type="submission" date="2018-05" db="EMBL/GenBank/DDBJ databases">
        <authorList>
            <person name="Nie L."/>
        </authorList>
    </citation>
    <scope>NUCLEOTIDE SEQUENCE [LARGE SCALE GENOMIC DNA]</scope>
    <source>
        <strain evidence="3">NL</strain>
    </source>
</reference>
<protein>
    <recommendedName>
        <fullName evidence="4">DUF4249 domain-containing protein</fullName>
    </recommendedName>
</protein>
<dbReference type="InterPro" id="IPR025345">
    <property type="entry name" value="DUF4249"/>
</dbReference>
<feature type="signal peptide" evidence="1">
    <location>
        <begin position="1"/>
        <end position="29"/>
    </location>
</feature>
<evidence type="ECO:0000256" key="1">
    <source>
        <dbReference type="SAM" id="SignalP"/>
    </source>
</evidence>
<dbReference type="OrthoDB" id="1115009at2"/>
<feature type="chain" id="PRO_5016415516" description="DUF4249 domain-containing protein" evidence="1">
    <location>
        <begin position="30"/>
        <end position="329"/>
    </location>
</feature>
<organism evidence="2 3">
    <name type="scientific">Hymenobacter edaphi</name>
    <dbReference type="NCBI Taxonomy" id="2211146"/>
    <lineage>
        <taxon>Bacteria</taxon>
        <taxon>Pseudomonadati</taxon>
        <taxon>Bacteroidota</taxon>
        <taxon>Cytophagia</taxon>
        <taxon>Cytophagales</taxon>
        <taxon>Hymenobacteraceae</taxon>
        <taxon>Hymenobacter</taxon>
    </lineage>
</organism>
<dbReference type="Proteomes" id="UP000248553">
    <property type="component" value="Unassembled WGS sequence"/>
</dbReference>
<accession>A0A328BDK8</accession>
<comment type="caution">
    <text evidence="2">The sequence shown here is derived from an EMBL/GenBank/DDBJ whole genome shotgun (WGS) entry which is preliminary data.</text>
</comment>
<keyword evidence="3" id="KW-1185">Reference proteome</keyword>
<evidence type="ECO:0008006" key="4">
    <source>
        <dbReference type="Google" id="ProtNLM"/>
    </source>
</evidence>
<dbReference type="Pfam" id="PF14054">
    <property type="entry name" value="DUF4249"/>
    <property type="match status" value="1"/>
</dbReference>
<sequence length="329" mass="35869">MTFIQSDFLRKTRSAALLLPALLAACDTAIDVPEPAHTPRVAMVLTLDNLAANDSVMRQNYLGRLPFVSVSQRLYDLTPLQGRTDATVEVRDAAGAVVERYRPITAAPSPYPGGGYYNQGQYRPTLRYQFRPGQTYRVRTAVPGIEPAESQLTLPAPVAVDVTQTPLSSNSGQTRARVTVAFDEPGGSNDYYLVTAQIVDADGQRVGYLNLSDEDDTGVAVPTYRLSDPRSSYELYPFSDSNVNGQRLSFSANVTFYSGSGQPGTGGQAYLQVTLSHLTRDLYLFYNSYVQYSNNDGNPFAEPTPLYSNVAPGFGIFGGATDTWVRLPL</sequence>
<evidence type="ECO:0000313" key="3">
    <source>
        <dbReference type="Proteomes" id="UP000248553"/>
    </source>
</evidence>